<dbReference type="EMBL" id="CM007897">
    <property type="protein sequence ID" value="OTG17749.1"/>
    <property type="molecule type" value="Genomic_DNA"/>
</dbReference>
<accession>A0A251U3U8</accession>
<evidence type="ECO:0000313" key="1">
    <source>
        <dbReference type="EMBL" id="KAF5794208.1"/>
    </source>
</evidence>
<dbReference type="EMBL" id="MNCJ02000323">
    <property type="protein sequence ID" value="KAF5794208.1"/>
    <property type="molecule type" value="Genomic_DNA"/>
</dbReference>
<evidence type="ECO:0000313" key="2">
    <source>
        <dbReference type="EMBL" id="OTG17749.1"/>
    </source>
</evidence>
<gene>
    <name evidence="2" type="ORF">HannXRQ_Chr08g0215571</name>
    <name evidence="1" type="ORF">HanXRQr2_Chr08g0325561</name>
</gene>
<proteinExistence type="predicted"/>
<reference evidence="1" key="3">
    <citation type="submission" date="2020-06" db="EMBL/GenBank/DDBJ databases">
        <title>Helianthus annuus Genome sequencing and assembly Release 2.</title>
        <authorList>
            <person name="Gouzy J."/>
            <person name="Langlade N."/>
            <person name="Munos S."/>
        </authorList>
    </citation>
    <scope>NUCLEOTIDE SEQUENCE</scope>
    <source>
        <tissue evidence="1">Leaves</tissue>
    </source>
</reference>
<organism evidence="2 3">
    <name type="scientific">Helianthus annuus</name>
    <name type="common">Common sunflower</name>
    <dbReference type="NCBI Taxonomy" id="4232"/>
    <lineage>
        <taxon>Eukaryota</taxon>
        <taxon>Viridiplantae</taxon>
        <taxon>Streptophyta</taxon>
        <taxon>Embryophyta</taxon>
        <taxon>Tracheophyta</taxon>
        <taxon>Spermatophyta</taxon>
        <taxon>Magnoliopsida</taxon>
        <taxon>eudicotyledons</taxon>
        <taxon>Gunneridae</taxon>
        <taxon>Pentapetalae</taxon>
        <taxon>asterids</taxon>
        <taxon>campanulids</taxon>
        <taxon>Asterales</taxon>
        <taxon>Asteraceae</taxon>
        <taxon>Asteroideae</taxon>
        <taxon>Heliantheae alliance</taxon>
        <taxon>Heliantheae</taxon>
        <taxon>Helianthus</taxon>
    </lineage>
</organism>
<sequence length="54" mass="6103">MIVNCTLFLIFPNRFNFPSPTIFNAIVASVALSRNRFYVIKELCLSSFNTSGDL</sequence>
<dbReference type="InParanoid" id="A0A251U3U8"/>
<reference evidence="2" key="2">
    <citation type="submission" date="2017-02" db="EMBL/GenBank/DDBJ databases">
        <title>Sunflower complete genome.</title>
        <authorList>
            <person name="Langlade N."/>
            <person name="Munos S."/>
        </authorList>
    </citation>
    <scope>NUCLEOTIDE SEQUENCE [LARGE SCALE GENOMIC DNA]</scope>
    <source>
        <tissue evidence="2">Leaves</tissue>
    </source>
</reference>
<name>A0A251U3U8_HELAN</name>
<protein>
    <submittedName>
        <fullName evidence="2">Uncharacterized protein</fullName>
    </submittedName>
</protein>
<evidence type="ECO:0000313" key="3">
    <source>
        <dbReference type="Proteomes" id="UP000215914"/>
    </source>
</evidence>
<keyword evidence="3" id="KW-1185">Reference proteome</keyword>
<dbReference type="AlphaFoldDB" id="A0A251U3U8"/>
<dbReference type="Gramene" id="mRNA:HanXRQr2_Chr08g0325561">
    <property type="protein sequence ID" value="CDS:HanXRQr2_Chr08g0325561.1"/>
    <property type="gene ID" value="HanXRQr2_Chr08g0325561"/>
</dbReference>
<reference evidence="1 3" key="1">
    <citation type="journal article" date="2017" name="Nature">
        <title>The sunflower genome provides insights into oil metabolism, flowering and Asterid evolution.</title>
        <authorList>
            <person name="Badouin H."/>
            <person name="Gouzy J."/>
            <person name="Grassa C.J."/>
            <person name="Murat F."/>
            <person name="Staton S.E."/>
            <person name="Cottret L."/>
            <person name="Lelandais-Briere C."/>
            <person name="Owens G.L."/>
            <person name="Carrere S."/>
            <person name="Mayjonade B."/>
            <person name="Legrand L."/>
            <person name="Gill N."/>
            <person name="Kane N.C."/>
            <person name="Bowers J.E."/>
            <person name="Hubner S."/>
            <person name="Bellec A."/>
            <person name="Berard A."/>
            <person name="Berges H."/>
            <person name="Blanchet N."/>
            <person name="Boniface M.C."/>
            <person name="Brunel D."/>
            <person name="Catrice O."/>
            <person name="Chaidir N."/>
            <person name="Claudel C."/>
            <person name="Donnadieu C."/>
            <person name="Faraut T."/>
            <person name="Fievet G."/>
            <person name="Helmstetter N."/>
            <person name="King M."/>
            <person name="Knapp S.J."/>
            <person name="Lai Z."/>
            <person name="Le Paslier M.C."/>
            <person name="Lippi Y."/>
            <person name="Lorenzon L."/>
            <person name="Mandel J.R."/>
            <person name="Marage G."/>
            <person name="Marchand G."/>
            <person name="Marquand E."/>
            <person name="Bret-Mestries E."/>
            <person name="Morien E."/>
            <person name="Nambeesan S."/>
            <person name="Nguyen T."/>
            <person name="Pegot-Espagnet P."/>
            <person name="Pouilly N."/>
            <person name="Raftis F."/>
            <person name="Sallet E."/>
            <person name="Schiex T."/>
            <person name="Thomas J."/>
            <person name="Vandecasteele C."/>
            <person name="Vares D."/>
            <person name="Vear F."/>
            <person name="Vautrin S."/>
            <person name="Crespi M."/>
            <person name="Mangin B."/>
            <person name="Burke J.M."/>
            <person name="Salse J."/>
            <person name="Munos S."/>
            <person name="Vincourt P."/>
            <person name="Rieseberg L.H."/>
            <person name="Langlade N.B."/>
        </authorList>
    </citation>
    <scope>NUCLEOTIDE SEQUENCE [LARGE SCALE GENOMIC DNA]</scope>
    <source>
        <strain evidence="3">cv. SF193</strain>
        <tissue evidence="1">Leaves</tissue>
    </source>
</reference>
<dbReference type="Proteomes" id="UP000215914">
    <property type="component" value="Chromosome 8"/>
</dbReference>